<dbReference type="Gramene" id="TraesCAD_scaffold_065325_01G000300.1">
    <property type="protein sequence ID" value="TraesCAD_scaffold_065325_01G000300.1"/>
    <property type="gene ID" value="TraesCAD_scaffold_065325_01G000300"/>
</dbReference>
<keyword evidence="2" id="KW-0378">Hydrolase</keyword>
<dbReference type="PANTHER" id="PTHR45648">
    <property type="entry name" value="GDSL LIPASE/ACYLHYDROLASE FAMILY PROTEIN (AFU_ORTHOLOGUE AFUA_4G14700)"/>
    <property type="match status" value="1"/>
</dbReference>
<dbReference type="Gramene" id="TraesKAR5D01G0029020.1">
    <property type="protein sequence ID" value="cds.TraesKAR5D01G0029020.1"/>
    <property type="gene ID" value="TraesKAR5D01G0029020"/>
</dbReference>
<sequence length="382" mass="39251">MIMRCNINSSPAMKGFAARLVMISMQVWSLSAAAAAGPSSKMVRLVPAMYVLGDSTLDVGNNNYLAGPNVPRANMPLNGVDLPGGARATGRFSNGYNVADFIAMKLGLKESPPAYLSLAPRPTALVLSALAAGVSYASAGAGILDSTNAGNNIPLSKQVRYFGSTKAAMEARVGGAAARVLLSRSFFLFSVGSNDLFVFAAAQPTAGDVAALYASLISGYSAAITDLYGMGARKFGVINVGLLGCVPAVRALSATGGCNDGLNLLSAGFDGALRSLLAGLAARLPGLAYSLADSYNLTQVTFANPAASGYVSIDSACCGSGRLGAETDCLPNSTLCADHDRFVFWDRTHPSQRAGELSAAAYFDGAAGFTAPISFHQLARKI</sequence>
<keyword evidence="3" id="KW-0442">Lipid degradation</keyword>
<reference evidence="4" key="1">
    <citation type="submission" date="2018-08" db="EMBL/GenBank/DDBJ databases">
        <authorList>
            <person name="Rossello M."/>
        </authorList>
    </citation>
    <scope>NUCLEOTIDE SEQUENCE [LARGE SCALE GENOMIC DNA]</scope>
    <source>
        <strain evidence="4">cv. Chinese Spring</strain>
    </source>
</reference>
<dbReference type="OMA" id="MMMISIV"/>
<dbReference type="PaxDb" id="4565-Traes_5DS_DAF26AAD9.1"/>
<dbReference type="Proteomes" id="UP000019116">
    <property type="component" value="Chromosome 5D"/>
</dbReference>
<keyword evidence="3" id="KW-0443">Lipid metabolism</keyword>
<dbReference type="Gramene" id="TraesNOR5D03G03069320.1">
    <property type="protein sequence ID" value="TraesNOR5D03G03069320.1"/>
    <property type="gene ID" value="TraesNOR5D03G03069320"/>
</dbReference>
<dbReference type="Gramene" id="TraesPARA_EIv1.0_1770890.1">
    <property type="protein sequence ID" value="TraesPARA_EIv1.0_1770890.1.CDS"/>
    <property type="gene ID" value="TraesPARA_EIv1.0_1770890"/>
</dbReference>
<dbReference type="GO" id="GO:0016042">
    <property type="term" value="P:lipid catabolic process"/>
    <property type="evidence" value="ECO:0007669"/>
    <property type="project" value="UniProtKB-KW"/>
</dbReference>
<dbReference type="CDD" id="cd01837">
    <property type="entry name" value="SGNH_plant_lipase_like"/>
    <property type="match status" value="1"/>
</dbReference>
<dbReference type="SMR" id="A0A3B6MK69"/>
<dbReference type="InterPro" id="IPR035669">
    <property type="entry name" value="SGNH_plant_lipase-like"/>
</dbReference>
<accession>A0A3B6MK69</accession>
<evidence type="ECO:0008006" key="6">
    <source>
        <dbReference type="Google" id="ProtNLM"/>
    </source>
</evidence>
<dbReference type="InterPro" id="IPR051058">
    <property type="entry name" value="GDSL_Est/Lipase"/>
</dbReference>
<organism evidence="4">
    <name type="scientific">Triticum aestivum</name>
    <name type="common">Wheat</name>
    <dbReference type="NCBI Taxonomy" id="4565"/>
    <lineage>
        <taxon>Eukaryota</taxon>
        <taxon>Viridiplantae</taxon>
        <taxon>Streptophyta</taxon>
        <taxon>Embryophyta</taxon>
        <taxon>Tracheophyta</taxon>
        <taxon>Spermatophyta</taxon>
        <taxon>Magnoliopsida</taxon>
        <taxon>Liliopsida</taxon>
        <taxon>Poales</taxon>
        <taxon>Poaceae</taxon>
        <taxon>BOP clade</taxon>
        <taxon>Pooideae</taxon>
        <taxon>Triticodae</taxon>
        <taxon>Triticeae</taxon>
        <taxon>Triticinae</taxon>
        <taxon>Triticum</taxon>
    </lineage>
</organism>
<dbReference type="KEGG" id="taes:123124204"/>
<dbReference type="InterPro" id="IPR001087">
    <property type="entry name" value="GDSL"/>
</dbReference>
<dbReference type="STRING" id="4565.A0A3B6MK69"/>
<reference evidence="4" key="2">
    <citation type="submission" date="2018-10" db="UniProtKB">
        <authorList>
            <consortium name="EnsemblPlants"/>
        </authorList>
    </citation>
    <scope>IDENTIFICATION</scope>
</reference>
<evidence type="ECO:0000313" key="4">
    <source>
        <dbReference type="EnsemblPlants" id="TraesCS5D02G038200.1"/>
    </source>
</evidence>
<dbReference type="Gramene" id="TraesJAG5D03G03039500.1">
    <property type="protein sequence ID" value="TraesJAG5D03G03039500.1"/>
    <property type="gene ID" value="TraesJAG5D03G03039500"/>
</dbReference>
<dbReference type="AlphaFoldDB" id="A0A3B6MK69"/>
<dbReference type="RefSeq" id="XP_044400799.1">
    <property type="nucleotide sequence ID" value="XM_044544864.1"/>
</dbReference>
<dbReference type="EnsemblPlants" id="TraesCS5D02G038200.1">
    <property type="protein sequence ID" value="TraesCS5D02G038200.1"/>
    <property type="gene ID" value="TraesCS5D02G038200"/>
</dbReference>
<keyword evidence="5" id="KW-1185">Reference proteome</keyword>
<dbReference type="Gene3D" id="3.40.50.1110">
    <property type="entry name" value="SGNH hydrolase"/>
    <property type="match status" value="1"/>
</dbReference>
<evidence type="ECO:0000256" key="3">
    <source>
        <dbReference type="ARBA" id="ARBA00022963"/>
    </source>
</evidence>
<dbReference type="Gramene" id="TraesLAC5D03G02996430.1">
    <property type="protein sequence ID" value="TraesLAC5D03G02996430.1"/>
    <property type="gene ID" value="TraesLAC5D03G02996430"/>
</dbReference>
<name>A0A3B6MK69_WHEAT</name>
<dbReference type="GO" id="GO:0016788">
    <property type="term" value="F:hydrolase activity, acting on ester bonds"/>
    <property type="evidence" value="ECO:0007669"/>
    <property type="project" value="InterPro"/>
</dbReference>
<dbReference type="Gramene" id="TraesROB_scaffold_060452_01G000100.1">
    <property type="protein sequence ID" value="TraesROB_scaffold_060452_01G000100.1"/>
    <property type="gene ID" value="TraesROB_scaffold_060452_01G000100"/>
</dbReference>
<dbReference type="Gramene" id="TraesWEE_scaffold_065714_01G000100.1">
    <property type="protein sequence ID" value="TraesWEE_scaffold_065714_01G000100.1"/>
    <property type="gene ID" value="TraesWEE_scaffold_065714_01G000100"/>
</dbReference>
<dbReference type="Gramene" id="TraesSTA5D03G03031680.1">
    <property type="protein sequence ID" value="TraesSTA5D03G03031680.1"/>
    <property type="gene ID" value="TraesSTA5D03G03031680"/>
</dbReference>
<gene>
    <name evidence="4" type="primary">LOC123124204</name>
</gene>
<dbReference type="Pfam" id="PF00657">
    <property type="entry name" value="Lipase_GDSL"/>
    <property type="match status" value="1"/>
</dbReference>
<protein>
    <recommendedName>
        <fullName evidence="6">GDSL esterase/lipase</fullName>
    </recommendedName>
</protein>
<evidence type="ECO:0000313" key="5">
    <source>
        <dbReference type="Proteomes" id="UP000019116"/>
    </source>
</evidence>
<dbReference type="Gramene" id="TraesCS5D03G0097800.1">
    <property type="protein sequence ID" value="TraesCS5D03G0097800.1.CDS"/>
    <property type="gene ID" value="TraesCS5D03G0097800"/>
</dbReference>
<dbReference type="Gramene" id="TraesMAC5D03G03039000.1">
    <property type="protein sequence ID" value="TraesMAC5D03G03039000.1"/>
    <property type="gene ID" value="TraesMAC5D03G03039000"/>
</dbReference>
<dbReference type="Gramene" id="TraesARI5D03G02993190.1">
    <property type="protein sequence ID" value="TraesARI5D03G02993190.1"/>
    <property type="gene ID" value="TraesARI5D03G02993190"/>
</dbReference>
<dbReference type="Gramene" id="TraesCS5D02G038200.1">
    <property type="protein sequence ID" value="TraesCS5D02G038200.1"/>
    <property type="gene ID" value="TraesCS5D02G038200"/>
</dbReference>
<dbReference type="PANTHER" id="PTHR45648:SF46">
    <property type="entry name" value="OS06G0725100 PROTEIN"/>
    <property type="match status" value="1"/>
</dbReference>
<evidence type="ECO:0000256" key="2">
    <source>
        <dbReference type="ARBA" id="ARBA00022801"/>
    </source>
</evidence>
<dbReference type="InterPro" id="IPR036514">
    <property type="entry name" value="SGNH_hydro_sf"/>
</dbReference>
<dbReference type="Gramene" id="TraesCLE_scaffold_063495_01G000300.1">
    <property type="protein sequence ID" value="TraesCLE_scaffold_063495_01G000300.1"/>
    <property type="gene ID" value="TraesCLE_scaffold_063495_01G000300"/>
</dbReference>
<dbReference type="GeneID" id="123124204"/>
<proteinExistence type="inferred from homology"/>
<dbReference type="OrthoDB" id="1600564at2759"/>
<comment type="similarity">
    <text evidence="1">Belongs to the 'GDSL' lipolytic enzyme family.</text>
</comment>
<evidence type="ECO:0000256" key="1">
    <source>
        <dbReference type="ARBA" id="ARBA00008668"/>
    </source>
</evidence>